<dbReference type="EMBL" id="CM016553">
    <property type="protein sequence ID" value="TKW33682.1"/>
    <property type="molecule type" value="Genomic_DNA"/>
</dbReference>
<accession>A0A4U6VW71</accession>
<dbReference type="AlphaFoldDB" id="A0A4U6VW71"/>
<keyword evidence="2" id="KW-1185">Reference proteome</keyword>
<gene>
    <name evidence="1" type="ORF">SEVIR_2G255432v2</name>
</gene>
<name>A0A4U6VW71_SETVI</name>
<protein>
    <submittedName>
        <fullName evidence="1">Uncharacterized protein</fullName>
    </submittedName>
</protein>
<organism evidence="1 2">
    <name type="scientific">Setaria viridis</name>
    <name type="common">Green bristlegrass</name>
    <name type="synonym">Setaria italica subsp. viridis</name>
    <dbReference type="NCBI Taxonomy" id="4556"/>
    <lineage>
        <taxon>Eukaryota</taxon>
        <taxon>Viridiplantae</taxon>
        <taxon>Streptophyta</taxon>
        <taxon>Embryophyta</taxon>
        <taxon>Tracheophyta</taxon>
        <taxon>Spermatophyta</taxon>
        <taxon>Magnoliopsida</taxon>
        <taxon>Liliopsida</taxon>
        <taxon>Poales</taxon>
        <taxon>Poaceae</taxon>
        <taxon>PACMAD clade</taxon>
        <taxon>Panicoideae</taxon>
        <taxon>Panicodae</taxon>
        <taxon>Paniceae</taxon>
        <taxon>Cenchrinae</taxon>
        <taxon>Setaria</taxon>
    </lineage>
</organism>
<sequence length="79" mass="8534">MAVRSPRVRAAAVSAGVSCVLALLSLHVRERLSFTAPVVAPDRKELAYSGQCSRGSHYSRVRVVVCYRSVAGLSISCLW</sequence>
<proteinExistence type="predicted"/>
<reference evidence="1" key="1">
    <citation type="submission" date="2019-03" db="EMBL/GenBank/DDBJ databases">
        <title>WGS assembly of Setaria viridis.</title>
        <authorList>
            <person name="Huang P."/>
            <person name="Jenkins J."/>
            <person name="Grimwood J."/>
            <person name="Barry K."/>
            <person name="Healey A."/>
            <person name="Mamidi S."/>
            <person name="Sreedasyam A."/>
            <person name="Shu S."/>
            <person name="Feldman M."/>
            <person name="Wu J."/>
            <person name="Yu Y."/>
            <person name="Chen C."/>
            <person name="Johnson J."/>
            <person name="Rokhsar D."/>
            <person name="Baxter I."/>
            <person name="Schmutz J."/>
            <person name="Brutnell T."/>
            <person name="Kellogg E."/>
        </authorList>
    </citation>
    <scope>NUCLEOTIDE SEQUENCE [LARGE SCALE GENOMIC DNA]</scope>
</reference>
<evidence type="ECO:0000313" key="1">
    <source>
        <dbReference type="EMBL" id="TKW33682.1"/>
    </source>
</evidence>
<evidence type="ECO:0000313" key="2">
    <source>
        <dbReference type="Proteomes" id="UP000298652"/>
    </source>
</evidence>
<dbReference type="Proteomes" id="UP000298652">
    <property type="component" value="Chromosome 2"/>
</dbReference>
<dbReference type="Gramene" id="TKW33682">
    <property type="protein sequence ID" value="TKW33682"/>
    <property type="gene ID" value="SEVIR_2G255432v2"/>
</dbReference>